<keyword evidence="1" id="KW-0808">Transferase</keyword>
<dbReference type="OrthoDB" id="9805924at2"/>
<reference evidence="4 5" key="1">
    <citation type="submission" date="2018-06" db="EMBL/GenBank/DDBJ databases">
        <title>Genomic Encyclopedia of Type Strains, Phase III (KMG-III): the genomes of soil and plant-associated and newly described type strains.</title>
        <authorList>
            <person name="Whitman W."/>
        </authorList>
    </citation>
    <scope>NUCLEOTIDE SEQUENCE [LARGE SCALE GENOMIC DNA]</scope>
    <source>
        <strain evidence="4 5">CECT 5889</strain>
    </source>
</reference>
<dbReference type="GO" id="GO:0008080">
    <property type="term" value="F:N-acetyltransferase activity"/>
    <property type="evidence" value="ECO:0007669"/>
    <property type="project" value="TreeGrafter"/>
</dbReference>
<dbReference type="PANTHER" id="PTHR10545">
    <property type="entry name" value="DIAMINE N-ACETYLTRANSFERASE"/>
    <property type="match status" value="1"/>
</dbReference>
<name>A0A2V4ULH3_9GAMM</name>
<dbReference type="Pfam" id="PF00583">
    <property type="entry name" value="Acetyltransf_1"/>
    <property type="match status" value="1"/>
</dbReference>
<comment type="caution">
    <text evidence="4">The sequence shown here is derived from an EMBL/GenBank/DDBJ whole genome shotgun (WGS) entry which is preliminary data.</text>
</comment>
<keyword evidence="2" id="KW-0012">Acyltransferase</keyword>
<evidence type="ECO:0000313" key="4">
    <source>
        <dbReference type="EMBL" id="PYE39769.1"/>
    </source>
</evidence>
<dbReference type="InterPro" id="IPR016181">
    <property type="entry name" value="Acyl_CoA_acyltransferase"/>
</dbReference>
<dbReference type="CDD" id="cd04301">
    <property type="entry name" value="NAT_SF"/>
    <property type="match status" value="1"/>
</dbReference>
<dbReference type="RefSeq" id="WP_110922753.1">
    <property type="nucleotide sequence ID" value="NZ_QJSU01000003.1"/>
</dbReference>
<keyword evidence="4" id="KW-0687">Ribonucleoprotein</keyword>
<keyword evidence="5" id="KW-1185">Reference proteome</keyword>
<dbReference type="EMBL" id="QJSU01000003">
    <property type="protein sequence ID" value="PYE39769.1"/>
    <property type="molecule type" value="Genomic_DNA"/>
</dbReference>
<dbReference type="PANTHER" id="PTHR10545:SF42">
    <property type="entry name" value="ACETYLTRANSFERASE"/>
    <property type="match status" value="1"/>
</dbReference>
<dbReference type="Proteomes" id="UP000247746">
    <property type="component" value="Unassembled WGS sequence"/>
</dbReference>
<dbReference type="GO" id="GO:0005840">
    <property type="term" value="C:ribosome"/>
    <property type="evidence" value="ECO:0007669"/>
    <property type="project" value="UniProtKB-KW"/>
</dbReference>
<dbReference type="Gene3D" id="3.40.630.30">
    <property type="match status" value="1"/>
</dbReference>
<organism evidence="4 5">
    <name type="scientific">Psychrobacter fozii</name>
    <dbReference type="NCBI Taxonomy" id="198480"/>
    <lineage>
        <taxon>Bacteria</taxon>
        <taxon>Pseudomonadati</taxon>
        <taxon>Pseudomonadota</taxon>
        <taxon>Gammaproteobacteria</taxon>
        <taxon>Moraxellales</taxon>
        <taxon>Moraxellaceae</taxon>
        <taxon>Psychrobacter</taxon>
    </lineage>
</organism>
<proteinExistence type="predicted"/>
<dbReference type="PROSITE" id="PS51186">
    <property type="entry name" value="GNAT"/>
    <property type="match status" value="1"/>
</dbReference>
<evidence type="ECO:0000259" key="3">
    <source>
        <dbReference type="PROSITE" id="PS51186"/>
    </source>
</evidence>
<evidence type="ECO:0000256" key="2">
    <source>
        <dbReference type="ARBA" id="ARBA00023315"/>
    </source>
</evidence>
<evidence type="ECO:0000313" key="5">
    <source>
        <dbReference type="Proteomes" id="UP000247746"/>
    </source>
</evidence>
<dbReference type="InterPro" id="IPR000182">
    <property type="entry name" value="GNAT_dom"/>
</dbReference>
<feature type="domain" description="N-acetyltransferase" evidence="3">
    <location>
        <begin position="6"/>
        <end position="150"/>
    </location>
</feature>
<keyword evidence="4" id="KW-0689">Ribosomal protein</keyword>
<dbReference type="SUPFAM" id="SSF55729">
    <property type="entry name" value="Acyl-CoA N-acyltransferases (Nat)"/>
    <property type="match status" value="1"/>
</dbReference>
<dbReference type="AlphaFoldDB" id="A0A2V4ULH3"/>
<gene>
    <name evidence="4" type="ORF">DFP82_103217</name>
</gene>
<evidence type="ECO:0000256" key="1">
    <source>
        <dbReference type="ARBA" id="ARBA00022679"/>
    </source>
</evidence>
<sequence>MKNSSIKITPLSNTDYDSWLHLWQNYLTFYETSLPMSTTDTTWRNLLDSNIAIYGFGAWQDGTLVGITHVVLHPSTWTSNGCCYLQDLYVSESIRGQGVGRTLIEYVSDFATQKSCNHVYWKTQESNADARQLYDNVASLTDMVQYRKNL</sequence>
<accession>A0A2V4ULH3</accession>
<protein>
    <submittedName>
        <fullName evidence="4">Ribosomal protein S18 acetylase RimI-like enzyme</fullName>
    </submittedName>
</protein>
<dbReference type="InterPro" id="IPR051016">
    <property type="entry name" value="Diverse_Substrate_AcTransf"/>
</dbReference>